<feature type="region of interest" description="Disordered" evidence="1">
    <location>
        <begin position="1"/>
        <end position="28"/>
    </location>
</feature>
<evidence type="ECO:0000313" key="3">
    <source>
        <dbReference type="Proteomes" id="UP000271098"/>
    </source>
</evidence>
<name>A0A3P6QZR2_9BILA</name>
<evidence type="ECO:0000313" key="2">
    <source>
        <dbReference type="EMBL" id="VDK38074.1"/>
    </source>
</evidence>
<keyword evidence="3" id="KW-1185">Reference proteome</keyword>
<organism evidence="2 3">
    <name type="scientific">Gongylonema pulchrum</name>
    <dbReference type="NCBI Taxonomy" id="637853"/>
    <lineage>
        <taxon>Eukaryota</taxon>
        <taxon>Metazoa</taxon>
        <taxon>Ecdysozoa</taxon>
        <taxon>Nematoda</taxon>
        <taxon>Chromadorea</taxon>
        <taxon>Rhabditida</taxon>
        <taxon>Spirurina</taxon>
        <taxon>Spiruromorpha</taxon>
        <taxon>Spiruroidea</taxon>
        <taxon>Gongylonematidae</taxon>
        <taxon>Gongylonema</taxon>
    </lineage>
</organism>
<proteinExistence type="predicted"/>
<feature type="compositionally biased region" description="Polar residues" evidence="1">
    <location>
        <begin position="1"/>
        <end position="22"/>
    </location>
</feature>
<gene>
    <name evidence="2" type="ORF">GPUH_LOCUS3130</name>
</gene>
<dbReference type="AlphaFoldDB" id="A0A3P6QZR2"/>
<accession>A0A3P6QZR2</accession>
<dbReference type="Proteomes" id="UP000271098">
    <property type="component" value="Unassembled WGS sequence"/>
</dbReference>
<reference evidence="2 3" key="1">
    <citation type="submission" date="2018-11" db="EMBL/GenBank/DDBJ databases">
        <authorList>
            <consortium name="Pathogen Informatics"/>
        </authorList>
    </citation>
    <scope>NUCLEOTIDE SEQUENCE [LARGE SCALE GENOMIC DNA]</scope>
</reference>
<protein>
    <submittedName>
        <fullName evidence="2">Uncharacterized protein</fullName>
    </submittedName>
</protein>
<dbReference type="EMBL" id="UYRT01005151">
    <property type="protein sequence ID" value="VDK38074.1"/>
    <property type="molecule type" value="Genomic_DNA"/>
</dbReference>
<sequence length="184" mass="20725">MSCIIRSTNTDQDVTSRTSIDQQPPGKYGSFRSEIVESWDESFSLAPRRAGRERWHCKWCFSPGGFGGVCPVLLSGIFPLPEGYAYTWGGGRGALEWLESIEDEYCTARTAYISGAKRITDSYCTFGIDTEEDNILLRKCIRICFRGIVTHCCKSTQVELLSALLKLQREYVPAIEVLLQIFTL</sequence>
<evidence type="ECO:0000256" key="1">
    <source>
        <dbReference type="SAM" id="MobiDB-lite"/>
    </source>
</evidence>